<proteinExistence type="predicted"/>
<dbReference type="EMBL" id="HG992338">
    <property type="protein sequence ID" value="CAE6776848.1"/>
    <property type="molecule type" value="Genomic_DNA"/>
</dbReference>
<keyword evidence="3" id="KW-1185">Reference proteome</keyword>
<dbReference type="EMBL" id="HG992338">
    <property type="protein sequence ID" value="CAE6776859.1"/>
    <property type="molecule type" value="Genomic_DNA"/>
</dbReference>
<evidence type="ECO:0000313" key="3">
    <source>
        <dbReference type="Proteomes" id="UP000835287"/>
    </source>
</evidence>
<evidence type="ECO:0000313" key="2">
    <source>
        <dbReference type="EMBL" id="CAE6776859.1"/>
    </source>
</evidence>
<evidence type="ECO:0000259" key="1">
    <source>
        <dbReference type="SMART" id="SM00953"/>
    </source>
</evidence>
<dbReference type="Pfam" id="PF08808">
    <property type="entry name" value="RES"/>
    <property type="match status" value="1"/>
</dbReference>
<dbReference type="Proteomes" id="UP000835287">
    <property type="component" value="Chromosome"/>
</dbReference>
<dbReference type="InterPro" id="IPR014914">
    <property type="entry name" value="RES_dom"/>
</dbReference>
<organism evidence="2 3">
    <name type="scientific">Xanthomonas arboricola pv. corylina</name>
    <dbReference type="NCBI Taxonomy" id="487821"/>
    <lineage>
        <taxon>Bacteria</taxon>
        <taxon>Pseudomonadati</taxon>
        <taxon>Pseudomonadota</taxon>
        <taxon>Gammaproteobacteria</taxon>
        <taxon>Lysobacterales</taxon>
        <taxon>Lysobacteraceae</taxon>
        <taxon>Xanthomonas</taxon>
    </lineage>
</organism>
<gene>
    <name evidence="2" type="ORF">XAC301_22950</name>
</gene>
<feature type="domain" description="RES" evidence="1">
    <location>
        <begin position="239"/>
        <end position="397"/>
    </location>
</feature>
<dbReference type="SMART" id="SM00953">
    <property type="entry name" value="RES"/>
    <property type="match status" value="1"/>
</dbReference>
<reference evidence="2 3" key="1">
    <citation type="submission" date="2021-02" db="EMBL/GenBank/DDBJ databases">
        <authorList>
            <person name="Pothier F. J."/>
        </authorList>
    </citation>
    <scope>NUCLEOTIDE SEQUENCE [LARGE SCALE GENOMIC DNA]</scope>
    <source>
        <strain evidence="2 3">301</strain>
    </source>
</reference>
<accession>A0ABN7M401</accession>
<name>A0ABN7M401_9XANT</name>
<protein>
    <recommendedName>
        <fullName evidence="1">RES domain-containing protein</fullName>
    </recommendedName>
</protein>
<sequence>MLLGTLSTTQLEKRNGEEGMESRQMIKDYMLQAERAESVWVCQDCLGDDMLKRLQGGLMEERVCNLCGSSTKRALTPERIARFIGKHLPKHFCIDPGLYPGYELTLEKVVRLSIGCESEIVSRAIAGHLEDPQATDEDFYCPGQEYSRVPSPFESEEHEHWYVMGEWHGIALELVHGRRFFNERARRFFESLIHEALGAQDAERQGIAAVATVVAAGTSFYRARIATGPDQVRAFAANAAVELGAPPKERAANNRMSASGIPLLYVSADPATCIAEIRPSIGDTLALGRFESLAPLKFFDFTALSRRLRHAPISLFDPSYEERSLHRKLLEYLHEEIARPVRSNDNDYVMTQALAEFIRYNDAAKFDGISFRSVQRDGGINYVLFDKGDAASMVAPDWRPTFDLGIAAQDVTSHQITGVTYNHHPTPDRK</sequence>